<dbReference type="InterPro" id="IPR050150">
    <property type="entry name" value="IgV_Light_Chain"/>
</dbReference>
<dbReference type="PROSITE" id="PS50835">
    <property type="entry name" value="IG_LIKE"/>
    <property type="match status" value="1"/>
</dbReference>
<dbReference type="AlphaFoldDB" id="A0A671TKC2"/>
<feature type="region of interest" description="Disordered" evidence="1">
    <location>
        <begin position="82"/>
        <end position="113"/>
    </location>
</feature>
<reference evidence="4" key="1">
    <citation type="submission" date="2021-04" db="EMBL/GenBank/DDBJ databases">
        <authorList>
            <consortium name="Wellcome Sanger Institute Data Sharing"/>
        </authorList>
    </citation>
    <scope>NUCLEOTIDE SEQUENCE [LARGE SCALE GENOMIC DNA]</scope>
</reference>
<dbReference type="InterPro" id="IPR013783">
    <property type="entry name" value="Ig-like_fold"/>
</dbReference>
<evidence type="ECO:0000259" key="3">
    <source>
        <dbReference type="PROSITE" id="PS50835"/>
    </source>
</evidence>
<dbReference type="Ensembl" id="ENSSAUT00010001843.1">
    <property type="protein sequence ID" value="ENSSAUP00010001771.1"/>
    <property type="gene ID" value="ENSSAUG00010000867.1"/>
</dbReference>
<feature type="chain" id="PRO_5025448689" description="Ig-like domain-containing protein" evidence="2">
    <location>
        <begin position="23"/>
        <end position="196"/>
    </location>
</feature>
<dbReference type="Gene3D" id="2.60.40.10">
    <property type="entry name" value="Immunoglobulins"/>
    <property type="match status" value="1"/>
</dbReference>
<proteinExistence type="predicted"/>
<dbReference type="GeneTree" id="ENSGT01080000257344"/>
<evidence type="ECO:0000256" key="1">
    <source>
        <dbReference type="SAM" id="MobiDB-lite"/>
    </source>
</evidence>
<protein>
    <recommendedName>
        <fullName evidence="3">Ig-like domain-containing protein</fullName>
    </recommendedName>
</protein>
<dbReference type="SUPFAM" id="SSF48726">
    <property type="entry name" value="Immunoglobulin"/>
    <property type="match status" value="1"/>
</dbReference>
<feature type="domain" description="Ig-like" evidence="3">
    <location>
        <begin position="89"/>
        <end position="195"/>
    </location>
</feature>
<keyword evidence="5" id="KW-1185">Reference proteome</keyword>
<dbReference type="Proteomes" id="UP000472265">
    <property type="component" value="Chromosome 3"/>
</dbReference>
<dbReference type="InterPro" id="IPR036179">
    <property type="entry name" value="Ig-like_dom_sf"/>
</dbReference>
<feature type="signal peptide" evidence="2">
    <location>
        <begin position="1"/>
        <end position="22"/>
    </location>
</feature>
<dbReference type="SMART" id="SM00406">
    <property type="entry name" value="IGv"/>
    <property type="match status" value="1"/>
</dbReference>
<dbReference type="InterPro" id="IPR013106">
    <property type="entry name" value="Ig_V-set"/>
</dbReference>
<reference evidence="4" key="2">
    <citation type="submission" date="2025-08" db="UniProtKB">
        <authorList>
            <consortium name="Ensembl"/>
        </authorList>
    </citation>
    <scope>IDENTIFICATION</scope>
</reference>
<keyword evidence="2" id="KW-0732">Signal</keyword>
<evidence type="ECO:0000256" key="2">
    <source>
        <dbReference type="SAM" id="SignalP"/>
    </source>
</evidence>
<reference evidence="4" key="3">
    <citation type="submission" date="2025-09" db="UniProtKB">
        <authorList>
            <consortium name="Ensembl"/>
        </authorList>
    </citation>
    <scope>IDENTIFICATION</scope>
</reference>
<organism evidence="4 5">
    <name type="scientific">Sparus aurata</name>
    <name type="common">Gilthead sea bream</name>
    <dbReference type="NCBI Taxonomy" id="8175"/>
    <lineage>
        <taxon>Eukaryota</taxon>
        <taxon>Metazoa</taxon>
        <taxon>Chordata</taxon>
        <taxon>Craniata</taxon>
        <taxon>Vertebrata</taxon>
        <taxon>Euteleostomi</taxon>
        <taxon>Actinopterygii</taxon>
        <taxon>Neopterygii</taxon>
        <taxon>Teleostei</taxon>
        <taxon>Neoteleostei</taxon>
        <taxon>Acanthomorphata</taxon>
        <taxon>Eupercaria</taxon>
        <taxon>Spariformes</taxon>
        <taxon>Sparidae</taxon>
        <taxon>Sparus</taxon>
    </lineage>
</organism>
<dbReference type="Pfam" id="PF07686">
    <property type="entry name" value="V-set"/>
    <property type="match status" value="1"/>
</dbReference>
<name>A0A671TKC2_SPAAU</name>
<dbReference type="PANTHER" id="PTHR23267">
    <property type="entry name" value="IMMUNOGLOBULIN LIGHT CHAIN"/>
    <property type="match status" value="1"/>
</dbReference>
<sequence length="196" mass="21791">WCPSFLCAVLPWILVIPQCVTATSVWVNPFSLNPQQLSHPLLQECIKLRHSDLAAEITTVPGDSHLPPLPLSGPEPLDSLSILSNSSSPQAKRSYSRRPVKINTSKGVEEESAESFPAEMRSYEHLLYWYQQRDGETPKLLIYWANRRASGIPGRFTGSGSNSAFTLTISGVQAEDAAVYYCQSVHEINSQRVFTQ</sequence>
<evidence type="ECO:0000313" key="5">
    <source>
        <dbReference type="Proteomes" id="UP000472265"/>
    </source>
</evidence>
<dbReference type="InParanoid" id="A0A671TKC2"/>
<accession>A0A671TKC2</accession>
<evidence type="ECO:0000313" key="4">
    <source>
        <dbReference type="Ensembl" id="ENSSAUP00010001771.1"/>
    </source>
</evidence>
<dbReference type="InterPro" id="IPR007110">
    <property type="entry name" value="Ig-like_dom"/>
</dbReference>